<organism evidence="2 3">
    <name type="scientific">Psychroserpens burtonensis</name>
    <dbReference type="NCBI Taxonomy" id="49278"/>
    <lineage>
        <taxon>Bacteria</taxon>
        <taxon>Pseudomonadati</taxon>
        <taxon>Bacteroidota</taxon>
        <taxon>Flavobacteriia</taxon>
        <taxon>Flavobacteriales</taxon>
        <taxon>Flavobacteriaceae</taxon>
        <taxon>Psychroserpens</taxon>
    </lineage>
</organism>
<gene>
    <name evidence="2" type="ORF">ES692_02570</name>
</gene>
<dbReference type="EMBL" id="VOSB01000003">
    <property type="protein sequence ID" value="TXE19745.1"/>
    <property type="molecule type" value="Genomic_DNA"/>
</dbReference>
<keyword evidence="1" id="KW-0472">Membrane</keyword>
<name>A0A5C7BDA6_9FLAO</name>
<feature type="transmembrane region" description="Helical" evidence="1">
    <location>
        <begin position="6"/>
        <end position="22"/>
    </location>
</feature>
<dbReference type="Proteomes" id="UP000321938">
    <property type="component" value="Unassembled WGS sequence"/>
</dbReference>
<dbReference type="STRING" id="1123037.GCA_000425305_00877"/>
<reference evidence="2 3" key="1">
    <citation type="submission" date="2019-08" db="EMBL/GenBank/DDBJ databases">
        <title>Genome of Psychroserpens burtonensis ACAM 167.</title>
        <authorList>
            <person name="Bowman J.P."/>
        </authorList>
    </citation>
    <scope>NUCLEOTIDE SEQUENCE [LARGE SCALE GENOMIC DNA]</scope>
    <source>
        <strain evidence="2 3">ACAM 167</strain>
    </source>
</reference>
<evidence type="ECO:0000313" key="3">
    <source>
        <dbReference type="Proteomes" id="UP000321938"/>
    </source>
</evidence>
<proteinExistence type="predicted"/>
<keyword evidence="1" id="KW-1133">Transmembrane helix</keyword>
<evidence type="ECO:0000256" key="1">
    <source>
        <dbReference type="SAM" id="Phobius"/>
    </source>
</evidence>
<dbReference type="OrthoDB" id="1435015at2"/>
<sequence length="164" mass="19217">MIITIPLVITMLITFVLVFLFVKTIDKRLWLTFLVSAVLTPLVYFYAVYPMINIFSNYHHEKYFSSELWQDKPSLRYELSDDMITSEILVGQSKTAIESLLGKHEWLSWDDSNKDYNNNKWNYGLGLEPGAFNTEKGCVELSFKNNKVVDLRIYKEEQKLDAKE</sequence>
<keyword evidence="1" id="KW-0812">Transmembrane</keyword>
<comment type="caution">
    <text evidence="2">The sequence shown here is derived from an EMBL/GenBank/DDBJ whole genome shotgun (WGS) entry which is preliminary data.</text>
</comment>
<feature type="transmembrane region" description="Helical" evidence="1">
    <location>
        <begin position="29"/>
        <end position="49"/>
    </location>
</feature>
<dbReference type="AlphaFoldDB" id="A0A5C7BDA6"/>
<evidence type="ECO:0000313" key="2">
    <source>
        <dbReference type="EMBL" id="TXE19745.1"/>
    </source>
</evidence>
<accession>A0A5C7BDA6</accession>
<keyword evidence="3" id="KW-1185">Reference proteome</keyword>
<protein>
    <submittedName>
        <fullName evidence="2">Uncharacterized protein</fullName>
    </submittedName>
</protein>